<dbReference type="EMBL" id="VSRR010117767">
    <property type="protein sequence ID" value="MPC99302.1"/>
    <property type="molecule type" value="Genomic_DNA"/>
</dbReference>
<evidence type="ECO:0000313" key="2">
    <source>
        <dbReference type="Proteomes" id="UP000324222"/>
    </source>
</evidence>
<name>A0A5B7JT33_PORTR</name>
<sequence length="63" mass="6966">MLLCYYDINESITISPPFPDLRKFVDPARSCLSLPLRLFNATPPIAPVPTPSTRAPSNHTQSP</sequence>
<proteinExistence type="predicted"/>
<evidence type="ECO:0000313" key="1">
    <source>
        <dbReference type="EMBL" id="MPC99302.1"/>
    </source>
</evidence>
<protein>
    <submittedName>
        <fullName evidence="1">Uncharacterized protein</fullName>
    </submittedName>
</protein>
<reference evidence="1 2" key="1">
    <citation type="submission" date="2019-05" db="EMBL/GenBank/DDBJ databases">
        <title>Another draft genome of Portunus trituberculatus and its Hox gene families provides insights of decapod evolution.</title>
        <authorList>
            <person name="Jeong J.-H."/>
            <person name="Song I."/>
            <person name="Kim S."/>
            <person name="Choi T."/>
            <person name="Kim D."/>
            <person name="Ryu S."/>
            <person name="Kim W."/>
        </authorList>
    </citation>
    <scope>NUCLEOTIDE SEQUENCE [LARGE SCALE GENOMIC DNA]</scope>
    <source>
        <tissue evidence="1">Muscle</tissue>
    </source>
</reference>
<comment type="caution">
    <text evidence="1">The sequence shown here is derived from an EMBL/GenBank/DDBJ whole genome shotgun (WGS) entry which is preliminary data.</text>
</comment>
<accession>A0A5B7JT33</accession>
<dbReference type="Proteomes" id="UP000324222">
    <property type="component" value="Unassembled WGS sequence"/>
</dbReference>
<gene>
    <name evidence="1" type="ORF">E2C01_094708</name>
</gene>
<organism evidence="1 2">
    <name type="scientific">Portunus trituberculatus</name>
    <name type="common">Swimming crab</name>
    <name type="synonym">Neptunus trituberculatus</name>
    <dbReference type="NCBI Taxonomy" id="210409"/>
    <lineage>
        <taxon>Eukaryota</taxon>
        <taxon>Metazoa</taxon>
        <taxon>Ecdysozoa</taxon>
        <taxon>Arthropoda</taxon>
        <taxon>Crustacea</taxon>
        <taxon>Multicrustacea</taxon>
        <taxon>Malacostraca</taxon>
        <taxon>Eumalacostraca</taxon>
        <taxon>Eucarida</taxon>
        <taxon>Decapoda</taxon>
        <taxon>Pleocyemata</taxon>
        <taxon>Brachyura</taxon>
        <taxon>Eubrachyura</taxon>
        <taxon>Portunoidea</taxon>
        <taxon>Portunidae</taxon>
        <taxon>Portuninae</taxon>
        <taxon>Portunus</taxon>
    </lineage>
</organism>
<keyword evidence="2" id="KW-1185">Reference proteome</keyword>
<dbReference type="AlphaFoldDB" id="A0A5B7JT33"/>